<dbReference type="PANTHER" id="PTHR34464:SF3">
    <property type="entry name" value="OS09G0376300 PROTEIN"/>
    <property type="match status" value="1"/>
</dbReference>
<reference evidence="1 2" key="1">
    <citation type="journal article" date="2014" name="Agronomy (Basel)">
        <title>A Draft Genome Sequence for Ensete ventricosum, the Drought-Tolerant Tree Against Hunger.</title>
        <authorList>
            <person name="Harrison J."/>
            <person name="Moore K.A."/>
            <person name="Paszkiewicz K."/>
            <person name="Jones T."/>
            <person name="Grant M."/>
            <person name="Ambacheew D."/>
            <person name="Muzemil S."/>
            <person name="Studholme D.J."/>
        </authorList>
    </citation>
    <scope>NUCLEOTIDE SEQUENCE [LARGE SCALE GENOMIC DNA]</scope>
</reference>
<accession>A0A427AQP0</accession>
<dbReference type="EMBL" id="AMZH03001657">
    <property type="protein sequence ID" value="RRT78513.1"/>
    <property type="molecule type" value="Genomic_DNA"/>
</dbReference>
<evidence type="ECO:0000313" key="1">
    <source>
        <dbReference type="EMBL" id="RRT78513.1"/>
    </source>
</evidence>
<name>A0A427AQP0_ENSVE</name>
<dbReference type="AlphaFoldDB" id="A0A427AQP0"/>
<dbReference type="PANTHER" id="PTHR34464">
    <property type="entry name" value="OS09G0376300 PROTEIN"/>
    <property type="match status" value="1"/>
</dbReference>
<evidence type="ECO:0000313" key="2">
    <source>
        <dbReference type="Proteomes" id="UP000287651"/>
    </source>
</evidence>
<sequence>MIGPGNAKITFKLQRIRRHQREPPHDTCSTRQPRWAHRRLGTRYMPCVSLGIWFLGPTIRRLGFTGASRPRNLGRQSWCRGSQSTYFAGYKCRAVDEAKGKGEGSSRGSAKAGFSFVEHMDMAFNLLSCWVWRGKGHEAPNATPCSSSDSRMGFREPDYMQFSAVNGRRIKRKLHSLEERQIDREYDVVLVPPDGGCVSDCQSDESDWSIGWLEPHAPEFQNERETENSFAVLVPCYGRGRYEQVDSKKHVLGAF</sequence>
<gene>
    <name evidence="1" type="ORF">B296_00022912</name>
</gene>
<protein>
    <submittedName>
        <fullName evidence="1">Uncharacterized protein</fullName>
    </submittedName>
</protein>
<comment type="caution">
    <text evidence="1">The sequence shown here is derived from an EMBL/GenBank/DDBJ whole genome shotgun (WGS) entry which is preliminary data.</text>
</comment>
<dbReference type="Proteomes" id="UP000287651">
    <property type="component" value="Unassembled WGS sequence"/>
</dbReference>
<proteinExistence type="predicted"/>
<organism evidence="1 2">
    <name type="scientific">Ensete ventricosum</name>
    <name type="common">Abyssinian banana</name>
    <name type="synonym">Musa ensete</name>
    <dbReference type="NCBI Taxonomy" id="4639"/>
    <lineage>
        <taxon>Eukaryota</taxon>
        <taxon>Viridiplantae</taxon>
        <taxon>Streptophyta</taxon>
        <taxon>Embryophyta</taxon>
        <taxon>Tracheophyta</taxon>
        <taxon>Spermatophyta</taxon>
        <taxon>Magnoliopsida</taxon>
        <taxon>Liliopsida</taxon>
        <taxon>Zingiberales</taxon>
        <taxon>Musaceae</taxon>
        <taxon>Ensete</taxon>
    </lineage>
</organism>